<dbReference type="RefSeq" id="XP_013426147.1">
    <property type="nucleotide sequence ID" value="XM_013570693.1"/>
</dbReference>
<dbReference type="GO" id="GO:0006629">
    <property type="term" value="P:lipid metabolic process"/>
    <property type="evidence" value="ECO:0007669"/>
    <property type="project" value="InterPro"/>
</dbReference>
<proteinExistence type="inferred from homology"/>
<dbReference type="PANTHER" id="PTHR31571:SF1">
    <property type="entry name" value="ALTERED INHERITANCE OF MITOCHONDRIA PROTEIN 6"/>
    <property type="match status" value="1"/>
</dbReference>
<dbReference type="InterPro" id="IPR051236">
    <property type="entry name" value="HAT_RTT109-like"/>
</dbReference>
<dbReference type="SUPFAM" id="SSF51695">
    <property type="entry name" value="PLC-like phosphodiesterases"/>
    <property type="match status" value="1"/>
</dbReference>
<dbReference type="HOGENOM" id="CLU_031561_1_0_1"/>
<name>A0A074WGP4_9PEZI</name>
<comment type="similarity">
    <text evidence="1">Belongs to the AIM6 family.</text>
</comment>
<dbReference type="GeneID" id="25411019"/>
<dbReference type="PANTHER" id="PTHR31571">
    <property type="entry name" value="ALTERED INHERITANCE OF MITOCHONDRIA PROTEIN 6"/>
    <property type="match status" value="1"/>
</dbReference>
<gene>
    <name evidence="3" type="ORF">M436DRAFT_49201</name>
</gene>
<dbReference type="GO" id="GO:0008081">
    <property type="term" value="F:phosphoric diester hydrolase activity"/>
    <property type="evidence" value="ECO:0007669"/>
    <property type="project" value="InterPro"/>
</dbReference>
<evidence type="ECO:0000256" key="1">
    <source>
        <dbReference type="ARBA" id="ARBA00008858"/>
    </source>
</evidence>
<dbReference type="STRING" id="1043004.A0A074WGP4"/>
<evidence type="ECO:0000313" key="4">
    <source>
        <dbReference type="Proteomes" id="UP000027730"/>
    </source>
</evidence>
<evidence type="ECO:0000313" key="3">
    <source>
        <dbReference type="EMBL" id="KEQ72260.1"/>
    </source>
</evidence>
<sequence>SPEIWNERPQSLIQNALPVPVHSHNDYLQRIPLWEALGSGCISVEADVHLKNSDLLVGHKSWGLEKTKTLRAMYLDPLQKLIALRNKNISRKGKDWKGIFDKAPQQSIVLLVDLKTSAEETFAELDAQLQPLRNLNFLTHWNGTHRVVRPLTIVASGNTLFTSILSLNSSHRDIFFDAEATRLVSQGDDWTNAPAPMFKFNVSNSYYASTKQEKALVDGSNPQFADAMESQLKQAKVRGLVTRYWDVPTQKNKQEGLWRWLMDNEVGVLNMDDMGVVRDRARGWSSLMSRSD</sequence>
<keyword evidence="4" id="KW-1185">Reference proteome</keyword>
<dbReference type="OrthoDB" id="4153866at2759"/>
<dbReference type="AlphaFoldDB" id="A0A074WGP4"/>
<reference evidence="3 4" key="1">
    <citation type="journal article" date="2014" name="BMC Genomics">
        <title>Genome sequencing of four Aureobasidium pullulans varieties: biotechnological potential, stress tolerance, and description of new species.</title>
        <authorList>
            <person name="Gostin Ar C."/>
            <person name="Ohm R.A."/>
            <person name="Kogej T."/>
            <person name="Sonjak S."/>
            <person name="Turk M."/>
            <person name="Zajc J."/>
            <person name="Zalar P."/>
            <person name="Grube M."/>
            <person name="Sun H."/>
            <person name="Han J."/>
            <person name="Sharma A."/>
            <person name="Chiniquy J."/>
            <person name="Ngan C.Y."/>
            <person name="Lipzen A."/>
            <person name="Barry K."/>
            <person name="Grigoriev I.V."/>
            <person name="Gunde-Cimerman N."/>
        </authorList>
    </citation>
    <scope>NUCLEOTIDE SEQUENCE [LARGE SCALE GENOMIC DNA]</scope>
    <source>
        <strain evidence="3 4">CBS 147.97</strain>
    </source>
</reference>
<protein>
    <recommendedName>
        <fullName evidence="2">Altered inheritance of mitochondria protein 6</fullName>
    </recommendedName>
</protein>
<dbReference type="InterPro" id="IPR017946">
    <property type="entry name" value="PLC-like_Pdiesterase_TIM-brl"/>
</dbReference>
<dbReference type="Proteomes" id="UP000027730">
    <property type="component" value="Unassembled WGS sequence"/>
</dbReference>
<organism evidence="3 4">
    <name type="scientific">Aureobasidium namibiae CBS 147.97</name>
    <dbReference type="NCBI Taxonomy" id="1043004"/>
    <lineage>
        <taxon>Eukaryota</taxon>
        <taxon>Fungi</taxon>
        <taxon>Dikarya</taxon>
        <taxon>Ascomycota</taxon>
        <taxon>Pezizomycotina</taxon>
        <taxon>Dothideomycetes</taxon>
        <taxon>Dothideomycetidae</taxon>
        <taxon>Dothideales</taxon>
        <taxon>Saccotheciaceae</taxon>
        <taxon>Aureobasidium</taxon>
    </lineage>
</organism>
<feature type="non-terminal residue" evidence="3">
    <location>
        <position position="1"/>
    </location>
</feature>
<accession>A0A074WGP4</accession>
<dbReference type="EMBL" id="KL584712">
    <property type="protein sequence ID" value="KEQ72260.1"/>
    <property type="molecule type" value="Genomic_DNA"/>
</dbReference>
<evidence type="ECO:0000256" key="2">
    <source>
        <dbReference type="ARBA" id="ARBA00014286"/>
    </source>
</evidence>